<evidence type="ECO:0000259" key="7">
    <source>
        <dbReference type="PROSITE" id="PS50850"/>
    </source>
</evidence>
<keyword evidence="5 6" id="KW-0472">Membrane</keyword>
<feature type="transmembrane region" description="Helical" evidence="6">
    <location>
        <begin position="69"/>
        <end position="89"/>
    </location>
</feature>
<evidence type="ECO:0000256" key="5">
    <source>
        <dbReference type="ARBA" id="ARBA00023136"/>
    </source>
</evidence>
<feature type="transmembrane region" description="Helical" evidence="6">
    <location>
        <begin position="253"/>
        <end position="279"/>
    </location>
</feature>
<organism evidence="8 9">
    <name type="scientific">Discina gigas</name>
    <dbReference type="NCBI Taxonomy" id="1032678"/>
    <lineage>
        <taxon>Eukaryota</taxon>
        <taxon>Fungi</taxon>
        <taxon>Dikarya</taxon>
        <taxon>Ascomycota</taxon>
        <taxon>Pezizomycotina</taxon>
        <taxon>Pezizomycetes</taxon>
        <taxon>Pezizales</taxon>
        <taxon>Discinaceae</taxon>
        <taxon>Discina</taxon>
    </lineage>
</organism>
<evidence type="ECO:0000256" key="4">
    <source>
        <dbReference type="ARBA" id="ARBA00022989"/>
    </source>
</evidence>
<dbReference type="Gene3D" id="1.20.1250.20">
    <property type="entry name" value="MFS general substrate transporter like domains"/>
    <property type="match status" value="1"/>
</dbReference>
<dbReference type="InterPro" id="IPR050930">
    <property type="entry name" value="MFS_Vesicular_Transporter"/>
</dbReference>
<dbReference type="InterPro" id="IPR036259">
    <property type="entry name" value="MFS_trans_sf"/>
</dbReference>
<feature type="transmembrane region" description="Helical" evidence="6">
    <location>
        <begin position="6"/>
        <end position="29"/>
    </location>
</feature>
<reference evidence="8 9" key="1">
    <citation type="submission" date="2024-02" db="EMBL/GenBank/DDBJ databases">
        <title>Discinaceae phylogenomics.</title>
        <authorList>
            <person name="Dirks A.C."/>
            <person name="James T.Y."/>
        </authorList>
    </citation>
    <scope>NUCLEOTIDE SEQUENCE [LARGE SCALE GENOMIC DNA]</scope>
    <source>
        <strain evidence="8 9">ACD0624</strain>
    </source>
</reference>
<dbReference type="PANTHER" id="PTHR23506:SF23">
    <property type="entry name" value="GH10249P"/>
    <property type="match status" value="1"/>
</dbReference>
<feature type="transmembrane region" description="Helical" evidence="6">
    <location>
        <begin position="41"/>
        <end position="63"/>
    </location>
</feature>
<evidence type="ECO:0000313" key="8">
    <source>
        <dbReference type="EMBL" id="KAL0634887.1"/>
    </source>
</evidence>
<comment type="caution">
    <text evidence="8">The sequence shown here is derived from an EMBL/GenBank/DDBJ whole genome shotgun (WGS) entry which is preliminary data.</text>
</comment>
<feature type="transmembrane region" description="Helical" evidence="6">
    <location>
        <begin position="159"/>
        <end position="176"/>
    </location>
</feature>
<evidence type="ECO:0000256" key="3">
    <source>
        <dbReference type="ARBA" id="ARBA00022692"/>
    </source>
</evidence>
<proteinExistence type="predicted"/>
<keyword evidence="2" id="KW-0813">Transport</keyword>
<name>A0ABR3GGK2_9PEZI</name>
<evidence type="ECO:0000256" key="6">
    <source>
        <dbReference type="SAM" id="Phobius"/>
    </source>
</evidence>
<feature type="transmembrane region" description="Helical" evidence="6">
    <location>
        <begin position="188"/>
        <end position="211"/>
    </location>
</feature>
<evidence type="ECO:0000256" key="1">
    <source>
        <dbReference type="ARBA" id="ARBA00004141"/>
    </source>
</evidence>
<feature type="domain" description="Major facilitator superfamily (MFS) profile" evidence="7">
    <location>
        <begin position="1"/>
        <end position="314"/>
    </location>
</feature>
<keyword evidence="9" id="KW-1185">Reference proteome</keyword>
<gene>
    <name evidence="8" type="ORF">Q9L58_006167</name>
</gene>
<evidence type="ECO:0000256" key="2">
    <source>
        <dbReference type="ARBA" id="ARBA00022448"/>
    </source>
</evidence>
<dbReference type="Pfam" id="PF07690">
    <property type="entry name" value="MFS_1"/>
    <property type="match status" value="1"/>
</dbReference>
<accession>A0ABR3GGK2</accession>
<protein>
    <recommendedName>
        <fullName evidence="7">Major facilitator superfamily (MFS) profile domain-containing protein</fullName>
    </recommendedName>
</protein>
<dbReference type="EMBL" id="JBBBZM010000082">
    <property type="protein sequence ID" value="KAL0634887.1"/>
    <property type="molecule type" value="Genomic_DNA"/>
</dbReference>
<keyword evidence="3 6" id="KW-0812">Transmembrane</keyword>
<feature type="transmembrane region" description="Helical" evidence="6">
    <location>
        <begin position="223"/>
        <end position="241"/>
    </location>
</feature>
<dbReference type="Proteomes" id="UP001447188">
    <property type="component" value="Unassembled WGS sequence"/>
</dbReference>
<dbReference type="PANTHER" id="PTHR23506">
    <property type="entry name" value="GH10249P"/>
    <property type="match status" value="1"/>
</dbReference>
<comment type="subcellular location">
    <subcellularLocation>
        <location evidence="1">Membrane</location>
        <topology evidence="1">Multi-pass membrane protein</topology>
    </subcellularLocation>
</comment>
<dbReference type="PROSITE" id="PS50850">
    <property type="entry name" value="MFS"/>
    <property type="match status" value="1"/>
</dbReference>
<dbReference type="SUPFAM" id="SSF103473">
    <property type="entry name" value="MFS general substrate transporter"/>
    <property type="match status" value="1"/>
</dbReference>
<keyword evidence="4 6" id="KW-1133">Transmembrane helix</keyword>
<dbReference type="InterPro" id="IPR020846">
    <property type="entry name" value="MFS_dom"/>
</dbReference>
<evidence type="ECO:0000313" key="9">
    <source>
        <dbReference type="Proteomes" id="UP001447188"/>
    </source>
</evidence>
<sequence length="314" mass="33795">SSITVLVIGRLLQGISAAVVWAVGLALLVDTVGKDEIGKSMGIISVATSAAVFLAPLLGGIVYDRGGYYAVFAMAFGLLGIDIMWRLVLIEKRVAIKYNPPSTDGERVDTPSSEAVRGPGIVSMMNDVEAATVPSARRRRSCIVAHLPPFITLLQHPRLLCALWAVMVEAILLTGLETTLPLYTRDTFHFGSTGAGLILLGIIIPTFTAPLSGWACDKYGPRWIETLGFVLCCPFMVLLRLPDDDSVEQIVLMSALLVPIGIAFALLITPVMAEITLILQELERKKPGIFGVNGAYAQGVRKHTHSEIGCEEIL</sequence>
<dbReference type="InterPro" id="IPR011701">
    <property type="entry name" value="MFS"/>
</dbReference>
<feature type="non-terminal residue" evidence="8">
    <location>
        <position position="1"/>
    </location>
</feature>